<protein>
    <submittedName>
        <fullName evidence="2">Uncharacterized protein</fullName>
    </submittedName>
</protein>
<keyword evidence="3" id="KW-1185">Reference proteome</keyword>
<dbReference type="Proteomes" id="UP000324222">
    <property type="component" value="Unassembled WGS sequence"/>
</dbReference>
<dbReference type="EMBL" id="VSRR010040993">
    <property type="protein sequence ID" value="MPC75379.1"/>
    <property type="molecule type" value="Genomic_DNA"/>
</dbReference>
<name>A0A5B7I0F8_PORTR</name>
<proteinExistence type="predicted"/>
<evidence type="ECO:0000313" key="2">
    <source>
        <dbReference type="EMBL" id="MPC75379.1"/>
    </source>
</evidence>
<accession>A0A5B7I0F8</accession>
<reference evidence="2 3" key="1">
    <citation type="submission" date="2019-05" db="EMBL/GenBank/DDBJ databases">
        <title>Another draft genome of Portunus trituberculatus and its Hox gene families provides insights of decapod evolution.</title>
        <authorList>
            <person name="Jeong J.-H."/>
            <person name="Song I."/>
            <person name="Kim S."/>
            <person name="Choi T."/>
            <person name="Kim D."/>
            <person name="Ryu S."/>
            <person name="Kim W."/>
        </authorList>
    </citation>
    <scope>NUCLEOTIDE SEQUENCE [LARGE SCALE GENOMIC DNA]</scope>
    <source>
        <tissue evidence="2">Muscle</tissue>
    </source>
</reference>
<gene>
    <name evidence="2" type="ORF">E2C01_069764</name>
</gene>
<sequence length="24" mass="2615">MPSCVLENHRSVILTPHPTHTASS</sequence>
<evidence type="ECO:0000313" key="3">
    <source>
        <dbReference type="Proteomes" id="UP000324222"/>
    </source>
</evidence>
<organism evidence="2 3">
    <name type="scientific">Portunus trituberculatus</name>
    <name type="common">Swimming crab</name>
    <name type="synonym">Neptunus trituberculatus</name>
    <dbReference type="NCBI Taxonomy" id="210409"/>
    <lineage>
        <taxon>Eukaryota</taxon>
        <taxon>Metazoa</taxon>
        <taxon>Ecdysozoa</taxon>
        <taxon>Arthropoda</taxon>
        <taxon>Crustacea</taxon>
        <taxon>Multicrustacea</taxon>
        <taxon>Malacostraca</taxon>
        <taxon>Eumalacostraca</taxon>
        <taxon>Eucarida</taxon>
        <taxon>Decapoda</taxon>
        <taxon>Pleocyemata</taxon>
        <taxon>Brachyura</taxon>
        <taxon>Eubrachyura</taxon>
        <taxon>Portunoidea</taxon>
        <taxon>Portunidae</taxon>
        <taxon>Portuninae</taxon>
        <taxon>Portunus</taxon>
    </lineage>
</organism>
<feature type="region of interest" description="Disordered" evidence="1">
    <location>
        <begin position="1"/>
        <end position="24"/>
    </location>
</feature>
<dbReference type="AlphaFoldDB" id="A0A5B7I0F8"/>
<comment type="caution">
    <text evidence="2">The sequence shown here is derived from an EMBL/GenBank/DDBJ whole genome shotgun (WGS) entry which is preliminary data.</text>
</comment>
<evidence type="ECO:0000256" key="1">
    <source>
        <dbReference type="SAM" id="MobiDB-lite"/>
    </source>
</evidence>